<dbReference type="InterPro" id="IPR031887">
    <property type="entry name" value="SDCCAG8"/>
</dbReference>
<dbReference type="EnsemblMetazoa" id="G13243.2">
    <property type="protein sequence ID" value="G13243.2:cds"/>
    <property type="gene ID" value="G13243"/>
</dbReference>
<feature type="coiled-coil region" evidence="1">
    <location>
        <begin position="266"/>
        <end position="328"/>
    </location>
</feature>
<name>A0A8W8IBL7_MAGGI</name>
<dbReference type="GO" id="GO:0001764">
    <property type="term" value="P:neuron migration"/>
    <property type="evidence" value="ECO:0007669"/>
    <property type="project" value="TreeGrafter"/>
</dbReference>
<dbReference type="GO" id="GO:0035148">
    <property type="term" value="P:tube formation"/>
    <property type="evidence" value="ECO:0007669"/>
    <property type="project" value="TreeGrafter"/>
</dbReference>
<evidence type="ECO:0000313" key="2">
    <source>
        <dbReference type="EnsemblMetazoa" id="G13243.2:cds"/>
    </source>
</evidence>
<dbReference type="EnsemblMetazoa" id="G13243.5">
    <property type="protein sequence ID" value="G13243.5:cds"/>
    <property type="gene ID" value="G13243"/>
</dbReference>
<feature type="coiled-coil region" evidence="1">
    <location>
        <begin position="120"/>
        <end position="154"/>
    </location>
</feature>
<feature type="coiled-coil region" evidence="1">
    <location>
        <begin position="211"/>
        <end position="238"/>
    </location>
</feature>
<dbReference type="GO" id="GO:0005813">
    <property type="term" value="C:centrosome"/>
    <property type="evidence" value="ECO:0007669"/>
    <property type="project" value="InterPro"/>
</dbReference>
<dbReference type="GO" id="GO:0007098">
    <property type="term" value="P:centrosome cycle"/>
    <property type="evidence" value="ECO:0007669"/>
    <property type="project" value="InterPro"/>
</dbReference>
<dbReference type="Proteomes" id="UP000005408">
    <property type="component" value="Unassembled WGS sequence"/>
</dbReference>
<organism evidence="2 3">
    <name type="scientific">Magallana gigas</name>
    <name type="common">Pacific oyster</name>
    <name type="synonym">Crassostrea gigas</name>
    <dbReference type="NCBI Taxonomy" id="29159"/>
    <lineage>
        <taxon>Eukaryota</taxon>
        <taxon>Metazoa</taxon>
        <taxon>Spiralia</taxon>
        <taxon>Lophotrochozoa</taxon>
        <taxon>Mollusca</taxon>
        <taxon>Bivalvia</taxon>
        <taxon>Autobranchia</taxon>
        <taxon>Pteriomorphia</taxon>
        <taxon>Ostreida</taxon>
        <taxon>Ostreoidea</taxon>
        <taxon>Ostreidae</taxon>
        <taxon>Magallana</taxon>
    </lineage>
</organism>
<reference evidence="2" key="1">
    <citation type="submission" date="2022-08" db="UniProtKB">
        <authorList>
            <consortium name="EnsemblMetazoa"/>
        </authorList>
    </citation>
    <scope>IDENTIFICATION</scope>
    <source>
        <strain evidence="2">05x7-T-G4-1.051#20</strain>
    </source>
</reference>
<dbReference type="GO" id="GO:0030010">
    <property type="term" value="P:establishment of cell polarity"/>
    <property type="evidence" value="ECO:0007669"/>
    <property type="project" value="TreeGrafter"/>
</dbReference>
<accession>A0A8W8IBL7</accession>
<proteinExistence type="predicted"/>
<dbReference type="PANTHER" id="PTHR34343">
    <property type="entry name" value="SEROLOGICALLY DEFINED COLON CANCER ANTIGEN 8"/>
    <property type="match status" value="1"/>
</dbReference>
<keyword evidence="3" id="KW-1185">Reference proteome</keyword>
<feature type="coiled-coil region" evidence="1">
    <location>
        <begin position="571"/>
        <end position="609"/>
    </location>
</feature>
<evidence type="ECO:0000313" key="3">
    <source>
        <dbReference type="Proteomes" id="UP000005408"/>
    </source>
</evidence>
<dbReference type="GO" id="GO:0005814">
    <property type="term" value="C:centriole"/>
    <property type="evidence" value="ECO:0007669"/>
    <property type="project" value="TreeGrafter"/>
</dbReference>
<dbReference type="AlphaFoldDB" id="A0A8W8IBL7"/>
<keyword evidence="1" id="KW-0175">Coiled coil</keyword>
<feature type="coiled-coil region" evidence="1">
    <location>
        <begin position="355"/>
        <end position="509"/>
    </location>
</feature>
<dbReference type="Pfam" id="PF15964">
    <property type="entry name" value="CCCAP"/>
    <property type="match status" value="1"/>
</dbReference>
<dbReference type="PANTHER" id="PTHR34343:SF1">
    <property type="entry name" value="SEROLOGICALLY DEFINED COLON CANCER ANTIGEN 8"/>
    <property type="match status" value="1"/>
</dbReference>
<sequence length="723" mass="84944">TNMYSYEENVDPVDKYQRSVRERANASLHELEDVLLGTSSGRGRVETSRAKVQLQATVNPRTLKWYEDNARPQKYKHAVSKLSAMLGQDSHIPQSLRQADSSVPSLEEAAAVVQAQTGYCQQLEAENRYIKDELANLRAKLSEIIEENKRLHEELKTSILQEIVGENIDLEKSEVENFFLADKSDHIFHTRELKHLQVELERLSSLHSARVSRLETQLEHSRSEIQKYEQMVEDLRSQLRMHDSIPTRENGEFVSEKQRNYLQITIDKLTRERDELMEHVTSLKSNVQKLAQREEEAYQQTKMGIEMVEQAQLEQTQAMVQKEQLAEELGNMKKRFDTYILDTQARLLEERESVRRESQMMIDTINQKLKEMTDQYAAASAQVDKLSREKVAYINEIDEMKIQLRRFDKEASMAAETYRTESTHASIQKSHASQEVNRLRKDLEITKRERDQEKSKMEIELEGLKRRLNKAERELVNSKEECIHLTTNAQALERELHLAKLAKESIERSRNEDLKAMTKRAQMREEELNSYIEDIGDKHERSTQEMDVMLKKQNRLMIKLRDECKRQAGQIEKVTKKNRNESGQLRKENEELRLRLQRALIRLEDLDNQSDQHGRVHEKMKERLKKMDDYAQEQGQQILDLLSQQSALLRDRLLLSREVEFLRKEITKFTEADLEKFFSSNKTLVDDIIKSVNTEEMENKYKQKSVIFSDNKTDEDREDLVDT</sequence>
<evidence type="ECO:0000256" key="1">
    <source>
        <dbReference type="SAM" id="Coils"/>
    </source>
</evidence>
<protein>
    <submittedName>
        <fullName evidence="2">Uncharacterized protein</fullName>
    </submittedName>
</protein>